<protein>
    <submittedName>
        <fullName evidence="1">Uncharacterized protein</fullName>
    </submittedName>
</protein>
<dbReference type="AlphaFoldDB" id="A0A011NBN0"/>
<organism evidence="1 2">
    <name type="scientific">Mannheimia granulomatis</name>
    <dbReference type="NCBI Taxonomy" id="85402"/>
    <lineage>
        <taxon>Bacteria</taxon>
        <taxon>Pseudomonadati</taxon>
        <taxon>Pseudomonadota</taxon>
        <taxon>Gammaproteobacteria</taxon>
        <taxon>Pasteurellales</taxon>
        <taxon>Pasteurellaceae</taxon>
        <taxon>Mannheimia</taxon>
    </lineage>
</organism>
<name>A0A011NBN0_9PAST</name>
<dbReference type="OrthoDB" id="5674040at2"/>
<dbReference type="CDD" id="cd20692">
    <property type="entry name" value="CdiA-CT_Ec-like"/>
    <property type="match status" value="1"/>
</dbReference>
<sequence length="208" mass="23537">MYVHGIINKKDDERLQGAIQYGGKNYLENDVLVVRKSYTTLQSELTYTVFERLRAGIDAPAIFGASNASREQAKVWGLLEEYNRNNPNAQARFARKVKENKSVEVSLDKMKTWEQARNQALKNVGDLGNDSLPIIGSLNVSKGYGKIVGRKSADGKRGWRLDYDPIKGIHINIYDFAKGKTPDKAIKQVIPFDEDEKTFETLLKQLNK</sequence>
<accession>A0A011NBN0</accession>
<dbReference type="RefSeq" id="WP_042802937.1">
    <property type="nucleotide sequence ID" value="NZ_AVSP01000001.1"/>
</dbReference>
<dbReference type="STRING" id="1122190.GCA_000621105_01492"/>
<comment type="caution">
    <text evidence="1">The sequence shown here is derived from an EMBL/GenBank/DDBJ whole genome shotgun (WGS) entry which is preliminary data.</text>
</comment>
<keyword evidence="2" id="KW-1185">Reference proteome</keyword>
<evidence type="ECO:0000313" key="1">
    <source>
        <dbReference type="EMBL" id="EXI61820.1"/>
    </source>
</evidence>
<gene>
    <name evidence="1" type="ORF">AK33_06740</name>
</gene>
<reference evidence="1 2" key="1">
    <citation type="journal article" date="2014" name="Genome Announc.">
        <title>Genome Sequence of a Presumptive Mannheimia haemolytica Strain with an A1/A6-Cross-Reactive Serotype from a White-Tailed Deer (Odocoileus virginianus).</title>
        <authorList>
            <person name="Lawrence P.K."/>
            <person name="Bey R.F."/>
            <person name="Wiener B."/>
            <person name="Kittichotirat W."/>
            <person name="Bumgarner R.E."/>
        </authorList>
    </citation>
    <scope>NUCLEOTIDE SEQUENCE [LARGE SCALE GENOMIC DNA]</scope>
    <source>
        <strain evidence="1 2">PKL10</strain>
    </source>
</reference>
<evidence type="ECO:0000313" key="2">
    <source>
        <dbReference type="Proteomes" id="UP000054123"/>
    </source>
</evidence>
<dbReference type="Proteomes" id="UP000054123">
    <property type="component" value="Unassembled WGS sequence"/>
</dbReference>
<proteinExistence type="predicted"/>
<dbReference type="EMBL" id="JANJ01000005">
    <property type="protein sequence ID" value="EXI61820.1"/>
    <property type="molecule type" value="Genomic_DNA"/>
</dbReference>
<dbReference type="PATRIC" id="fig|1450449.3.peg.1319"/>